<dbReference type="EMBL" id="SLXQ01000003">
    <property type="protein sequence ID" value="TCP54184.1"/>
    <property type="molecule type" value="Genomic_DNA"/>
</dbReference>
<sequence>MSKRSSGMVQTLLAGVATATLLVGGATAASATDAEQARVGPSGYKDLTLNMPEEQAMATGLLTDRQVADDCRFYYLQPSEGKPNPGGGVFVSAKEGVVMIGGTDQIQTSEGVGFGDSIDEVRAAYPDLTSIGDPEWIYTAAAPGNPNAHYRFAFSDAGFVTDYGLNANEMGGCGS</sequence>
<gene>
    <name evidence="2" type="ORF">EV191_103227</name>
</gene>
<dbReference type="AlphaFoldDB" id="A0A4R2QXU0"/>
<dbReference type="RefSeq" id="WP_132876948.1">
    <property type="nucleotide sequence ID" value="NZ_SLXQ01000003.1"/>
</dbReference>
<evidence type="ECO:0000313" key="3">
    <source>
        <dbReference type="Proteomes" id="UP000294911"/>
    </source>
</evidence>
<protein>
    <submittedName>
        <fullName evidence="2">Uncharacterized protein</fullName>
    </submittedName>
</protein>
<feature type="signal peptide" evidence="1">
    <location>
        <begin position="1"/>
        <end position="28"/>
    </location>
</feature>
<reference evidence="2 3" key="1">
    <citation type="submission" date="2019-03" db="EMBL/GenBank/DDBJ databases">
        <title>Genomic Encyclopedia of Type Strains, Phase IV (KMG-IV): sequencing the most valuable type-strain genomes for metagenomic binning, comparative biology and taxonomic classification.</title>
        <authorList>
            <person name="Goeker M."/>
        </authorList>
    </citation>
    <scope>NUCLEOTIDE SEQUENCE [LARGE SCALE GENOMIC DNA]</scope>
    <source>
        <strain evidence="2 3">DSM 45765</strain>
    </source>
</reference>
<dbReference type="OrthoDB" id="3695075at2"/>
<organism evidence="2 3">
    <name type="scientific">Tamaricihabitans halophyticus</name>
    <dbReference type="NCBI Taxonomy" id="1262583"/>
    <lineage>
        <taxon>Bacteria</taxon>
        <taxon>Bacillati</taxon>
        <taxon>Actinomycetota</taxon>
        <taxon>Actinomycetes</taxon>
        <taxon>Pseudonocardiales</taxon>
        <taxon>Pseudonocardiaceae</taxon>
        <taxon>Tamaricihabitans</taxon>
    </lineage>
</organism>
<keyword evidence="3" id="KW-1185">Reference proteome</keyword>
<proteinExistence type="predicted"/>
<name>A0A4R2QXU0_9PSEU</name>
<evidence type="ECO:0000256" key="1">
    <source>
        <dbReference type="SAM" id="SignalP"/>
    </source>
</evidence>
<feature type="chain" id="PRO_5038495564" evidence="1">
    <location>
        <begin position="29"/>
        <end position="175"/>
    </location>
</feature>
<keyword evidence="1" id="KW-0732">Signal</keyword>
<dbReference type="Proteomes" id="UP000294911">
    <property type="component" value="Unassembled WGS sequence"/>
</dbReference>
<accession>A0A4R2QXU0</accession>
<evidence type="ECO:0000313" key="2">
    <source>
        <dbReference type="EMBL" id="TCP54184.1"/>
    </source>
</evidence>
<comment type="caution">
    <text evidence="2">The sequence shown here is derived from an EMBL/GenBank/DDBJ whole genome shotgun (WGS) entry which is preliminary data.</text>
</comment>